<reference evidence="4" key="1">
    <citation type="journal article" date="2020" name="Fungal Divers.">
        <title>Resolving the Mortierellaceae phylogeny through synthesis of multi-gene phylogenetics and phylogenomics.</title>
        <authorList>
            <person name="Vandepol N."/>
            <person name="Liber J."/>
            <person name="Desiro A."/>
            <person name="Na H."/>
            <person name="Kennedy M."/>
            <person name="Barry K."/>
            <person name="Grigoriev I.V."/>
            <person name="Miller A.N."/>
            <person name="O'Donnell K."/>
            <person name="Stajich J.E."/>
            <person name="Bonito G."/>
        </authorList>
    </citation>
    <scope>NUCLEOTIDE SEQUENCE</scope>
    <source>
        <strain evidence="4">NVP60</strain>
    </source>
</reference>
<dbReference type="AlphaFoldDB" id="A0A9P6QVQ0"/>
<evidence type="ECO:0000256" key="1">
    <source>
        <dbReference type="ARBA" id="ARBA00022723"/>
    </source>
</evidence>
<dbReference type="OrthoDB" id="69177at2759"/>
<evidence type="ECO:0000256" key="2">
    <source>
        <dbReference type="ARBA" id="ARBA00023004"/>
    </source>
</evidence>
<protein>
    <recommendedName>
        <fullName evidence="3">Prolyl 4-hydroxylase alpha subunit Fe(2+) 2OG dioxygenase domain-containing protein</fullName>
    </recommendedName>
</protein>
<dbReference type="EMBL" id="JAAAIN010002138">
    <property type="protein sequence ID" value="KAG0296489.1"/>
    <property type="molecule type" value="Genomic_DNA"/>
</dbReference>
<dbReference type="GO" id="GO:0046872">
    <property type="term" value="F:metal ion binding"/>
    <property type="evidence" value="ECO:0007669"/>
    <property type="project" value="UniProtKB-KW"/>
</dbReference>
<name>A0A9P6QVQ0_9FUNG</name>
<evidence type="ECO:0000259" key="3">
    <source>
        <dbReference type="Pfam" id="PF13640"/>
    </source>
</evidence>
<evidence type="ECO:0000313" key="5">
    <source>
        <dbReference type="Proteomes" id="UP000823405"/>
    </source>
</evidence>
<feature type="domain" description="Prolyl 4-hydroxylase alpha subunit Fe(2+) 2OG dioxygenase" evidence="3">
    <location>
        <begin position="75"/>
        <end position="188"/>
    </location>
</feature>
<organism evidence="4 5">
    <name type="scientific">Linnemannia gamsii</name>
    <dbReference type="NCBI Taxonomy" id="64522"/>
    <lineage>
        <taxon>Eukaryota</taxon>
        <taxon>Fungi</taxon>
        <taxon>Fungi incertae sedis</taxon>
        <taxon>Mucoromycota</taxon>
        <taxon>Mortierellomycotina</taxon>
        <taxon>Mortierellomycetes</taxon>
        <taxon>Mortierellales</taxon>
        <taxon>Mortierellaceae</taxon>
        <taxon>Linnemannia</taxon>
    </lineage>
</organism>
<dbReference type="PANTHER" id="PTHR10869">
    <property type="entry name" value="PROLYL 4-HYDROXYLASE ALPHA SUBUNIT"/>
    <property type="match status" value="1"/>
</dbReference>
<evidence type="ECO:0000313" key="4">
    <source>
        <dbReference type="EMBL" id="KAG0296489.1"/>
    </source>
</evidence>
<accession>A0A9P6QVQ0</accession>
<dbReference type="Gene3D" id="2.60.120.620">
    <property type="entry name" value="q2cbj1_9rhob like domain"/>
    <property type="match status" value="1"/>
</dbReference>
<gene>
    <name evidence="4" type="ORF">BGZ97_004517</name>
</gene>
<dbReference type="InterPro" id="IPR044862">
    <property type="entry name" value="Pro_4_hyd_alph_FE2OG_OXY"/>
</dbReference>
<dbReference type="Proteomes" id="UP000823405">
    <property type="component" value="Unassembled WGS sequence"/>
</dbReference>
<dbReference type="Pfam" id="PF13640">
    <property type="entry name" value="2OG-FeII_Oxy_3"/>
    <property type="match status" value="1"/>
</dbReference>
<dbReference type="InterPro" id="IPR045054">
    <property type="entry name" value="P4HA-like"/>
</dbReference>
<proteinExistence type="predicted"/>
<keyword evidence="1" id="KW-0479">Metal-binding</keyword>
<keyword evidence="5" id="KW-1185">Reference proteome</keyword>
<sequence length="204" mass="22636">MIQKTESLGYDVALVNIGGSGPDAGAGVHIPGYRDGKRCIVDDVQFARDLWERVKQHIPAVYEGRPVVGMNERLRFLKYLPGDQFAPHMDGEYRRTDGSGQVTKVTIQFYLNGEDEEDGLKGGETSFLNERSLGRLPGAASKAKKGGKEDEKEVEKVAVACRTGQALIFQHDLVHEGSRVLEGIKYVVRTDILYGPRLNNTLFR</sequence>
<dbReference type="GO" id="GO:0004656">
    <property type="term" value="F:procollagen-proline 4-dioxygenase activity"/>
    <property type="evidence" value="ECO:0007669"/>
    <property type="project" value="TreeGrafter"/>
</dbReference>
<dbReference type="GO" id="GO:0005783">
    <property type="term" value="C:endoplasmic reticulum"/>
    <property type="evidence" value="ECO:0007669"/>
    <property type="project" value="TreeGrafter"/>
</dbReference>
<comment type="caution">
    <text evidence="4">The sequence shown here is derived from an EMBL/GenBank/DDBJ whole genome shotgun (WGS) entry which is preliminary data.</text>
</comment>
<keyword evidence="2" id="KW-0408">Iron</keyword>
<dbReference type="PANTHER" id="PTHR10869:SF241">
    <property type="entry name" value="FE2OG DIOXYGENASE DOMAIN-CONTAINING PROTEIN"/>
    <property type="match status" value="1"/>
</dbReference>